<proteinExistence type="predicted"/>
<reference evidence="3" key="1">
    <citation type="submission" date="2016-10" db="EMBL/GenBank/DDBJ databases">
        <authorList>
            <person name="Varghese N."/>
            <person name="Submissions S."/>
        </authorList>
    </citation>
    <scope>NUCLEOTIDE SEQUENCE [LARGE SCALE GENOMIC DNA]</scope>
    <source>
        <strain evidence="3">IBRC-M 10403</strain>
    </source>
</reference>
<sequence>MLSNAGVGSRAGPVSSHNRKVTAAPVSTRPVKHVVMLAKATATGMVVLAREALLLWPRESDRDSHADLWPVFTVVLDDDDLARTTCGGMFTSWVERDHRAVVLLDGVCRWSVLAEDEPLLGLLIEATAPVPAALSVVLPARSLRSELRRLACGPTVGITTARVARSLSPGVDTRRALRSMVLARSAPAPRLAALAEELAS</sequence>
<protein>
    <submittedName>
        <fullName evidence="2">Uncharacterized protein</fullName>
    </submittedName>
</protein>
<dbReference type="EMBL" id="FMZZ01000010">
    <property type="protein sequence ID" value="SDD38913.1"/>
    <property type="molecule type" value="Genomic_DNA"/>
</dbReference>
<keyword evidence="3" id="KW-1185">Reference proteome</keyword>
<name>A0A1G6UC72_9PSEU</name>
<evidence type="ECO:0000256" key="1">
    <source>
        <dbReference type="SAM" id="MobiDB-lite"/>
    </source>
</evidence>
<dbReference type="AlphaFoldDB" id="A0A1G6UC72"/>
<accession>A0A1G6UC72</accession>
<feature type="region of interest" description="Disordered" evidence="1">
    <location>
        <begin position="1"/>
        <end position="25"/>
    </location>
</feature>
<dbReference type="Proteomes" id="UP000199501">
    <property type="component" value="Unassembled WGS sequence"/>
</dbReference>
<gene>
    <name evidence="2" type="ORF">SAMN05216174_110204</name>
</gene>
<dbReference type="STRING" id="1271860.SAMN05216174_110204"/>
<evidence type="ECO:0000313" key="2">
    <source>
        <dbReference type="EMBL" id="SDD38913.1"/>
    </source>
</evidence>
<organism evidence="2 3">
    <name type="scientific">Actinokineospora iranica</name>
    <dbReference type="NCBI Taxonomy" id="1271860"/>
    <lineage>
        <taxon>Bacteria</taxon>
        <taxon>Bacillati</taxon>
        <taxon>Actinomycetota</taxon>
        <taxon>Actinomycetes</taxon>
        <taxon>Pseudonocardiales</taxon>
        <taxon>Pseudonocardiaceae</taxon>
        <taxon>Actinokineospora</taxon>
    </lineage>
</organism>
<evidence type="ECO:0000313" key="3">
    <source>
        <dbReference type="Proteomes" id="UP000199501"/>
    </source>
</evidence>